<evidence type="ECO:0000256" key="2">
    <source>
        <dbReference type="ARBA" id="ARBA00022737"/>
    </source>
</evidence>
<dbReference type="GO" id="GO:0000981">
    <property type="term" value="F:DNA-binding transcription factor activity, RNA polymerase II-specific"/>
    <property type="evidence" value="ECO:0007669"/>
    <property type="project" value="TreeGrafter"/>
</dbReference>
<keyword evidence="5" id="KW-0805">Transcription regulation</keyword>
<keyword evidence="1" id="KW-0479">Metal-binding</keyword>
<dbReference type="GO" id="GO:0005634">
    <property type="term" value="C:nucleus"/>
    <property type="evidence" value="ECO:0007669"/>
    <property type="project" value="UniProtKB-ARBA"/>
</dbReference>
<keyword evidence="10" id="KW-1185">Reference proteome</keyword>
<dbReference type="GO" id="GO:0000978">
    <property type="term" value="F:RNA polymerase II cis-regulatory region sequence-specific DNA binding"/>
    <property type="evidence" value="ECO:0007669"/>
    <property type="project" value="TreeGrafter"/>
</dbReference>
<dbReference type="Proteomes" id="UP000703269">
    <property type="component" value="Unassembled WGS sequence"/>
</dbReference>
<name>A0A9P3G637_9APHY</name>
<reference evidence="9 10" key="1">
    <citation type="submission" date="2021-08" db="EMBL/GenBank/DDBJ databases">
        <title>Draft Genome Sequence of Phanerochaete sordida strain YK-624.</title>
        <authorList>
            <person name="Mori T."/>
            <person name="Dohra H."/>
            <person name="Suzuki T."/>
            <person name="Kawagishi H."/>
            <person name="Hirai H."/>
        </authorList>
    </citation>
    <scope>NUCLEOTIDE SEQUENCE [LARGE SCALE GENOMIC DNA]</scope>
    <source>
        <strain evidence="9 10">YK-624</strain>
    </source>
</reference>
<feature type="domain" description="C2H2-type" evidence="8">
    <location>
        <begin position="92"/>
        <end position="119"/>
    </location>
</feature>
<evidence type="ECO:0000256" key="5">
    <source>
        <dbReference type="ARBA" id="ARBA00023015"/>
    </source>
</evidence>
<dbReference type="Pfam" id="PF13912">
    <property type="entry name" value="zf-C2H2_6"/>
    <property type="match status" value="1"/>
</dbReference>
<dbReference type="PROSITE" id="PS00028">
    <property type="entry name" value="ZINC_FINGER_C2H2_1"/>
    <property type="match status" value="2"/>
</dbReference>
<dbReference type="InterPro" id="IPR050329">
    <property type="entry name" value="GLI_C2H2-zinc-finger"/>
</dbReference>
<sequence length="611" mass="68270">MPLFGTRETVQAMTAASVTSLSPLRRNQPANFACPVPGCGSTFTRHFNLKGHMRSHAEEKPWQCKWPGCGKSFARQHDCKRHEQLHLNVRPYPCDACKKNFARMDALNRHLRSEGGSECLRRLESYLRCEGCTHNVTHTHTHKPEDSSFTEGRPAITQDLSPNSGDSASYAGIRLCEEYKEYCRSPGSFTAFAQAWNKLPLELSTYVLDYLESPEGSLDGTAQLALVSKAWSRIFRPRLFHRLELKTPKDVSELERILRSPVSAWLSGHITGVTFSRHSFAHPLSTTVVSMLPACTFIHALGRTDFRPHIQPTAALRHSLRTVTTFHLSHHRFLSLQHILRILASIQNLREVQFRDVAWSGAPLSTTEGANNICTGSFPHVRSIHMLSCTDNLVIPAWIFASTSTGRPFVRRTIEVPLPEETSAVINIVHDLLGDTRIDGARFRMAKSSADGYTFIGSLRARPMSEPPYTLRQTLAEVAVRSARDEAPGIGGGMWSIREIALAEGLHDIEPPTADYMGSRDWNAFASALLGLLQLERFHVLCGHARTKPEFADLQQAVARAIDPRLPINVQYNESRADARLLVPALFGISETDEGRYCVHESELPYDPSGY</sequence>
<dbReference type="InterPro" id="IPR036236">
    <property type="entry name" value="Znf_C2H2_sf"/>
</dbReference>
<dbReference type="Gene3D" id="3.30.160.60">
    <property type="entry name" value="Classic Zinc Finger"/>
    <property type="match status" value="3"/>
</dbReference>
<evidence type="ECO:0000256" key="6">
    <source>
        <dbReference type="ARBA" id="ARBA00023163"/>
    </source>
</evidence>
<dbReference type="GO" id="GO:0008270">
    <property type="term" value="F:zinc ion binding"/>
    <property type="evidence" value="ECO:0007669"/>
    <property type="project" value="UniProtKB-KW"/>
</dbReference>
<dbReference type="PROSITE" id="PS50157">
    <property type="entry name" value="ZINC_FINGER_C2H2_2"/>
    <property type="match status" value="3"/>
</dbReference>
<dbReference type="FunFam" id="3.30.160.60:FF:000032">
    <property type="entry name" value="Krueppel-like factor 4"/>
    <property type="match status" value="1"/>
</dbReference>
<evidence type="ECO:0000256" key="3">
    <source>
        <dbReference type="ARBA" id="ARBA00022771"/>
    </source>
</evidence>
<keyword evidence="3 7" id="KW-0863">Zinc-finger</keyword>
<evidence type="ECO:0000256" key="7">
    <source>
        <dbReference type="PROSITE-ProRule" id="PRU00042"/>
    </source>
</evidence>
<feature type="domain" description="C2H2-type" evidence="8">
    <location>
        <begin position="62"/>
        <end position="91"/>
    </location>
</feature>
<evidence type="ECO:0000256" key="1">
    <source>
        <dbReference type="ARBA" id="ARBA00022723"/>
    </source>
</evidence>
<dbReference type="OrthoDB" id="4748970at2759"/>
<organism evidence="9 10">
    <name type="scientific">Phanerochaete sordida</name>
    <dbReference type="NCBI Taxonomy" id="48140"/>
    <lineage>
        <taxon>Eukaryota</taxon>
        <taxon>Fungi</taxon>
        <taxon>Dikarya</taxon>
        <taxon>Basidiomycota</taxon>
        <taxon>Agaricomycotina</taxon>
        <taxon>Agaricomycetes</taxon>
        <taxon>Polyporales</taxon>
        <taxon>Phanerochaetaceae</taxon>
        <taxon>Phanerochaete</taxon>
    </lineage>
</organism>
<dbReference type="SMART" id="SM00355">
    <property type="entry name" value="ZnF_C2H2"/>
    <property type="match status" value="3"/>
</dbReference>
<evidence type="ECO:0000259" key="8">
    <source>
        <dbReference type="PROSITE" id="PS50157"/>
    </source>
</evidence>
<gene>
    <name evidence="9" type="ORF">PsYK624_060450</name>
</gene>
<evidence type="ECO:0000256" key="4">
    <source>
        <dbReference type="ARBA" id="ARBA00022833"/>
    </source>
</evidence>
<accession>A0A9P3G637</accession>
<dbReference type="PANTHER" id="PTHR19818">
    <property type="entry name" value="ZINC FINGER PROTEIN ZIC AND GLI"/>
    <property type="match status" value="1"/>
</dbReference>
<keyword evidence="6" id="KW-0804">Transcription</keyword>
<proteinExistence type="predicted"/>
<evidence type="ECO:0000313" key="9">
    <source>
        <dbReference type="EMBL" id="GJE89932.1"/>
    </source>
</evidence>
<keyword evidence="2" id="KW-0677">Repeat</keyword>
<comment type="caution">
    <text evidence="9">The sequence shown here is derived from an EMBL/GenBank/DDBJ whole genome shotgun (WGS) entry which is preliminary data.</text>
</comment>
<dbReference type="PANTHER" id="PTHR19818:SF139">
    <property type="entry name" value="PAIR-RULE PROTEIN ODD-PAIRED"/>
    <property type="match status" value="1"/>
</dbReference>
<dbReference type="InterPro" id="IPR013087">
    <property type="entry name" value="Znf_C2H2_type"/>
</dbReference>
<feature type="domain" description="C2H2-type" evidence="8">
    <location>
        <begin position="32"/>
        <end position="61"/>
    </location>
</feature>
<dbReference type="Pfam" id="PF00096">
    <property type="entry name" value="zf-C2H2"/>
    <property type="match status" value="1"/>
</dbReference>
<dbReference type="GO" id="GO:0045944">
    <property type="term" value="P:positive regulation of transcription by RNA polymerase II"/>
    <property type="evidence" value="ECO:0007669"/>
    <property type="project" value="UniProtKB-ARBA"/>
</dbReference>
<dbReference type="AlphaFoldDB" id="A0A9P3G637"/>
<protein>
    <submittedName>
        <fullName evidence="9">Transcriptional regulator-like protein</fullName>
    </submittedName>
</protein>
<keyword evidence="4" id="KW-0862">Zinc</keyword>
<dbReference type="EMBL" id="BPQB01000014">
    <property type="protein sequence ID" value="GJE89932.1"/>
    <property type="molecule type" value="Genomic_DNA"/>
</dbReference>
<dbReference type="SUPFAM" id="SSF57667">
    <property type="entry name" value="beta-beta-alpha zinc fingers"/>
    <property type="match status" value="1"/>
</dbReference>
<evidence type="ECO:0000313" key="10">
    <source>
        <dbReference type="Proteomes" id="UP000703269"/>
    </source>
</evidence>